<dbReference type="KEGG" id="cta:CTA_0171"/>
<protein>
    <submittedName>
        <fullName evidence="1">Hypothetical membrane associated protein</fullName>
    </submittedName>
</protein>
<gene>
    <name evidence="1" type="ordered locus">CTA_0171</name>
</gene>
<proteinExistence type="predicted"/>
<sequence>MIVTFDKYLAPELGPDPLERLGNVLLYPIVQGFGSLVSVKTLGEKRFLCFSDKVVSLCKRILCVVCNILAAPITCLLAL</sequence>
<dbReference type="Proteomes" id="UP000002532">
    <property type="component" value="Chromosome"/>
</dbReference>
<keyword evidence="2" id="KW-1185">Reference proteome</keyword>
<organism evidence="1 2">
    <name type="scientific">Chlamydia trachomatis serovar A (strain ATCC VR-571B / DSM 19440 / HAR-13)</name>
    <dbReference type="NCBI Taxonomy" id="315277"/>
    <lineage>
        <taxon>Bacteria</taxon>
        <taxon>Pseudomonadati</taxon>
        <taxon>Chlamydiota</taxon>
        <taxon>Chlamydiia</taxon>
        <taxon>Chlamydiales</taxon>
        <taxon>Chlamydiaceae</taxon>
        <taxon>Chlamydia/Chlamydophila group</taxon>
        <taxon>Chlamydia</taxon>
    </lineage>
</organism>
<dbReference type="RefSeq" id="WP_011324609.1">
    <property type="nucleotide sequence ID" value="NC_007429.1"/>
</dbReference>
<name>A0A0H2X1J8_CHLTA</name>
<evidence type="ECO:0000313" key="2">
    <source>
        <dbReference type="Proteomes" id="UP000002532"/>
    </source>
</evidence>
<dbReference type="EMBL" id="CP000051">
    <property type="protein sequence ID" value="AAX50415.1"/>
    <property type="molecule type" value="Genomic_DNA"/>
</dbReference>
<accession>A0A0H2X1J8</accession>
<reference evidence="1 2" key="1">
    <citation type="journal article" date="2005" name="Infect. Immun.">
        <title>Comparative genomic analysis of Chlamydia trachomatis oculotropic and genitotropic strains.</title>
        <authorList>
            <person name="Carlson J.H."/>
            <person name="Porcella S.F."/>
            <person name="McClarty G."/>
            <person name="Caldwell H.D."/>
        </authorList>
    </citation>
    <scope>NUCLEOTIDE SEQUENCE [LARGE SCALE GENOMIC DNA]</scope>
    <source>
        <strain evidence="2">ATCC VR-571B / DSM 19440 / HAR-13</strain>
    </source>
</reference>
<dbReference type="HOGENOM" id="CLU_194366_0_0_0"/>
<dbReference type="AlphaFoldDB" id="A0A0H2X1J8"/>
<evidence type="ECO:0000313" key="1">
    <source>
        <dbReference type="EMBL" id="AAX50415.1"/>
    </source>
</evidence>